<dbReference type="GO" id="GO:0008270">
    <property type="term" value="F:zinc ion binding"/>
    <property type="evidence" value="ECO:0007669"/>
    <property type="project" value="UniProtKB-KW"/>
</dbReference>
<keyword evidence="5" id="KW-0862">Zinc</keyword>
<evidence type="ECO:0000256" key="3">
    <source>
        <dbReference type="ARBA" id="ARBA00022737"/>
    </source>
</evidence>
<feature type="compositionally biased region" description="Low complexity" evidence="9">
    <location>
        <begin position="297"/>
        <end position="319"/>
    </location>
</feature>
<feature type="region of interest" description="Disordered" evidence="9">
    <location>
        <begin position="262"/>
        <end position="320"/>
    </location>
</feature>
<evidence type="ECO:0000256" key="6">
    <source>
        <dbReference type="ARBA" id="ARBA00023125"/>
    </source>
</evidence>
<evidence type="ECO:0000259" key="10">
    <source>
        <dbReference type="PROSITE" id="PS50157"/>
    </source>
</evidence>
<protein>
    <recommendedName>
        <fullName evidence="10">C2H2-type domain-containing protein</fullName>
    </recommendedName>
</protein>
<proteinExistence type="predicted"/>
<dbReference type="Gene3D" id="3.30.160.60">
    <property type="entry name" value="Classic Zinc Finger"/>
    <property type="match status" value="3"/>
</dbReference>
<dbReference type="PANTHER" id="PTHR19818">
    <property type="entry name" value="ZINC FINGER PROTEIN ZIC AND GLI"/>
    <property type="match status" value="1"/>
</dbReference>
<dbReference type="EMBL" id="KL198007">
    <property type="protein sequence ID" value="KDQ29516.1"/>
    <property type="molecule type" value="Genomic_DNA"/>
</dbReference>
<feature type="domain" description="C2H2-type" evidence="10">
    <location>
        <begin position="7"/>
        <end position="34"/>
    </location>
</feature>
<comment type="subcellular location">
    <subcellularLocation>
        <location evidence="1">Nucleus</location>
    </subcellularLocation>
</comment>
<dbReference type="GO" id="GO:0005634">
    <property type="term" value="C:nucleus"/>
    <property type="evidence" value="ECO:0007669"/>
    <property type="project" value="UniProtKB-SubCell"/>
</dbReference>
<dbReference type="AlphaFoldDB" id="A0A067P0W4"/>
<dbReference type="InParanoid" id="A0A067P0W4"/>
<dbReference type="GO" id="GO:0000981">
    <property type="term" value="F:DNA-binding transcription factor activity, RNA polymerase II-specific"/>
    <property type="evidence" value="ECO:0007669"/>
    <property type="project" value="TreeGrafter"/>
</dbReference>
<keyword evidence="4 8" id="KW-0863">Zinc-finger</keyword>
<dbReference type="SMART" id="SM00355">
    <property type="entry name" value="ZnF_C2H2"/>
    <property type="match status" value="4"/>
</dbReference>
<keyword evidence="6" id="KW-0238">DNA-binding</keyword>
<dbReference type="FunFam" id="3.30.160.60:FF:000045">
    <property type="entry name" value="ZFP69 zinc finger protein B"/>
    <property type="match status" value="1"/>
</dbReference>
<gene>
    <name evidence="11" type="ORF">PLEOSDRAFT_157229</name>
</gene>
<dbReference type="PROSITE" id="PS00028">
    <property type="entry name" value="ZINC_FINGER_C2H2_1"/>
    <property type="match status" value="4"/>
</dbReference>
<evidence type="ECO:0000313" key="12">
    <source>
        <dbReference type="Proteomes" id="UP000027073"/>
    </source>
</evidence>
<keyword evidence="7" id="KW-0539">Nucleus</keyword>
<dbReference type="InterPro" id="IPR036236">
    <property type="entry name" value="Znf_C2H2_sf"/>
</dbReference>
<reference evidence="12" key="1">
    <citation type="journal article" date="2014" name="Proc. Natl. Acad. Sci. U.S.A.">
        <title>Extensive sampling of basidiomycete genomes demonstrates inadequacy of the white-rot/brown-rot paradigm for wood decay fungi.</title>
        <authorList>
            <person name="Riley R."/>
            <person name="Salamov A.A."/>
            <person name="Brown D.W."/>
            <person name="Nagy L.G."/>
            <person name="Floudas D."/>
            <person name="Held B.W."/>
            <person name="Levasseur A."/>
            <person name="Lombard V."/>
            <person name="Morin E."/>
            <person name="Otillar R."/>
            <person name="Lindquist E.A."/>
            <person name="Sun H."/>
            <person name="LaButti K.M."/>
            <person name="Schmutz J."/>
            <person name="Jabbour D."/>
            <person name="Luo H."/>
            <person name="Baker S.E."/>
            <person name="Pisabarro A.G."/>
            <person name="Walton J.D."/>
            <person name="Blanchette R.A."/>
            <person name="Henrissat B."/>
            <person name="Martin F."/>
            <person name="Cullen D."/>
            <person name="Hibbett D.S."/>
            <person name="Grigoriev I.V."/>
        </authorList>
    </citation>
    <scope>NUCLEOTIDE SEQUENCE [LARGE SCALE GENOMIC DNA]</scope>
    <source>
        <strain evidence="12">PC15</strain>
    </source>
</reference>
<feature type="domain" description="C2H2-type" evidence="10">
    <location>
        <begin position="94"/>
        <end position="123"/>
    </location>
</feature>
<evidence type="ECO:0000256" key="2">
    <source>
        <dbReference type="ARBA" id="ARBA00022723"/>
    </source>
</evidence>
<dbReference type="OrthoDB" id="654211at2759"/>
<dbReference type="Proteomes" id="UP000027073">
    <property type="component" value="Unassembled WGS sequence"/>
</dbReference>
<organism evidence="11 12">
    <name type="scientific">Pleurotus ostreatus (strain PC15)</name>
    <name type="common">Oyster mushroom</name>
    <dbReference type="NCBI Taxonomy" id="1137138"/>
    <lineage>
        <taxon>Eukaryota</taxon>
        <taxon>Fungi</taxon>
        <taxon>Dikarya</taxon>
        <taxon>Basidiomycota</taxon>
        <taxon>Agaricomycotina</taxon>
        <taxon>Agaricomycetes</taxon>
        <taxon>Agaricomycetidae</taxon>
        <taxon>Agaricales</taxon>
        <taxon>Pleurotineae</taxon>
        <taxon>Pleurotaceae</taxon>
        <taxon>Pleurotus</taxon>
    </lineage>
</organism>
<dbReference type="InterPro" id="IPR050329">
    <property type="entry name" value="GLI_C2H2-zinc-finger"/>
</dbReference>
<evidence type="ECO:0000256" key="9">
    <source>
        <dbReference type="SAM" id="MobiDB-lite"/>
    </source>
</evidence>
<evidence type="ECO:0000313" key="11">
    <source>
        <dbReference type="EMBL" id="KDQ29516.1"/>
    </source>
</evidence>
<dbReference type="InterPro" id="IPR013087">
    <property type="entry name" value="Znf_C2H2_type"/>
</dbReference>
<feature type="domain" description="C2H2-type" evidence="10">
    <location>
        <begin position="35"/>
        <end position="62"/>
    </location>
</feature>
<evidence type="ECO:0000256" key="4">
    <source>
        <dbReference type="ARBA" id="ARBA00022771"/>
    </source>
</evidence>
<dbReference type="PANTHER" id="PTHR19818:SF159">
    <property type="entry name" value="C2H2-TYPE DOMAIN-CONTAINING PROTEIN"/>
    <property type="match status" value="1"/>
</dbReference>
<evidence type="ECO:0000256" key="1">
    <source>
        <dbReference type="ARBA" id="ARBA00004123"/>
    </source>
</evidence>
<name>A0A067P0W4_PLEO1</name>
<sequence length="371" mass="41074">MASTDFFDCPRCKRPFKRKGDLNRHIQLHTNHRPHKCEHCQKAFSQASGLKTHLNTHTGERPYACRIVGCSSRFGDPSSRTRHCNEVHRVRGVFVCPIDGCTSSIKRRSAFAKHIKSHDIEAPKELIDSCFQADTPGRKTTALFGGHIGVREFIQPPANTQSQQPISPPALAPPFAPQPLQSMLNDFPYQMHYPYFMQRPQRMEPNQMAYQFHLVDDVLGQYRQTLAEAPAFPDLSMDGLLEMELMPGSSQVTPAMQLASLPAVPSSSSATNDYRPSTPPPPPQGYHMPAYPETPELSASTSSTPASTPPSAASLLSTPQFTPDHSLPTLGLFGGGIGGKVLFPEYQQNLLPPQNYDTVDEELYRSLFSTV</sequence>
<dbReference type="PROSITE" id="PS50157">
    <property type="entry name" value="ZINC_FINGER_C2H2_2"/>
    <property type="match status" value="3"/>
</dbReference>
<dbReference type="STRING" id="1137138.A0A067P0W4"/>
<dbReference type="GO" id="GO:0000978">
    <property type="term" value="F:RNA polymerase II cis-regulatory region sequence-specific DNA binding"/>
    <property type="evidence" value="ECO:0007669"/>
    <property type="project" value="TreeGrafter"/>
</dbReference>
<dbReference type="Pfam" id="PF00096">
    <property type="entry name" value="zf-C2H2"/>
    <property type="match status" value="2"/>
</dbReference>
<keyword evidence="3" id="KW-0677">Repeat</keyword>
<dbReference type="VEuPathDB" id="FungiDB:PLEOSDRAFT_157229"/>
<dbReference type="HOGENOM" id="CLU_746209_0_0_1"/>
<evidence type="ECO:0000256" key="5">
    <source>
        <dbReference type="ARBA" id="ARBA00022833"/>
    </source>
</evidence>
<dbReference type="SUPFAM" id="SSF57667">
    <property type="entry name" value="beta-beta-alpha zinc fingers"/>
    <property type="match status" value="1"/>
</dbReference>
<evidence type="ECO:0000256" key="8">
    <source>
        <dbReference type="PROSITE-ProRule" id="PRU00042"/>
    </source>
</evidence>
<accession>A0A067P0W4</accession>
<keyword evidence="2" id="KW-0479">Metal-binding</keyword>
<dbReference type="GO" id="GO:0045944">
    <property type="term" value="P:positive regulation of transcription by RNA polymerase II"/>
    <property type="evidence" value="ECO:0007669"/>
    <property type="project" value="UniProtKB-ARBA"/>
</dbReference>
<evidence type="ECO:0000256" key="7">
    <source>
        <dbReference type="ARBA" id="ARBA00023242"/>
    </source>
</evidence>